<gene>
    <name evidence="1" type="ORF">ACFO5X_12595</name>
</gene>
<accession>A0ABV9KID3</accession>
<dbReference type="InterPro" id="IPR027417">
    <property type="entry name" value="P-loop_NTPase"/>
</dbReference>
<dbReference type="Proteomes" id="UP001595973">
    <property type="component" value="Unassembled WGS sequence"/>
</dbReference>
<dbReference type="SUPFAM" id="SSF52540">
    <property type="entry name" value="P-loop containing nucleoside triphosphate hydrolases"/>
    <property type="match status" value="1"/>
</dbReference>
<dbReference type="EMBL" id="JBHSGI010000009">
    <property type="protein sequence ID" value="MFC4669396.1"/>
    <property type="molecule type" value="Genomic_DNA"/>
</dbReference>
<evidence type="ECO:0000313" key="1">
    <source>
        <dbReference type="EMBL" id="MFC4669396.1"/>
    </source>
</evidence>
<proteinExistence type="predicted"/>
<sequence>MAQQLSFDLPVRTVLGRDDFFVAPSNAMALAMIESTSTWPVPQLSLTGPAGAGKTHLAHVWSSLTGAPIVAAADLPDADLLALADGPVAVEDVPAIARNRGALDALFHLYNLTAARHSPLLMTGRAAPRHWNLALPDAQSRIDAACHIALEAPDDRLLAAVFAKLFADRQLTPPPDVIAYLLRHGERSFVAAADTVARIDRRALDQGRKISRSLVAEVLGGTGGPD</sequence>
<organism evidence="1 2">
    <name type="scientific">Seohaeicola nanhaiensis</name>
    <dbReference type="NCBI Taxonomy" id="1387282"/>
    <lineage>
        <taxon>Bacteria</taxon>
        <taxon>Pseudomonadati</taxon>
        <taxon>Pseudomonadota</taxon>
        <taxon>Alphaproteobacteria</taxon>
        <taxon>Rhodobacterales</taxon>
        <taxon>Roseobacteraceae</taxon>
        <taxon>Seohaeicola</taxon>
    </lineage>
</organism>
<evidence type="ECO:0000313" key="2">
    <source>
        <dbReference type="Proteomes" id="UP001595973"/>
    </source>
</evidence>
<dbReference type="Gene3D" id="3.40.50.300">
    <property type="entry name" value="P-loop containing nucleotide triphosphate hydrolases"/>
    <property type="match status" value="1"/>
</dbReference>
<dbReference type="Gene3D" id="1.10.8.60">
    <property type="match status" value="1"/>
</dbReference>
<reference evidence="2" key="1">
    <citation type="journal article" date="2019" name="Int. J. Syst. Evol. Microbiol.">
        <title>The Global Catalogue of Microorganisms (GCM) 10K type strain sequencing project: providing services to taxonomists for standard genome sequencing and annotation.</title>
        <authorList>
            <consortium name="The Broad Institute Genomics Platform"/>
            <consortium name="The Broad Institute Genome Sequencing Center for Infectious Disease"/>
            <person name="Wu L."/>
            <person name="Ma J."/>
        </authorList>
    </citation>
    <scope>NUCLEOTIDE SEQUENCE [LARGE SCALE GENOMIC DNA]</scope>
    <source>
        <strain evidence="2">CGMCC 4.7283</strain>
    </source>
</reference>
<protein>
    <submittedName>
        <fullName evidence="1">Chromosomal replication initiator DnaA</fullName>
    </submittedName>
</protein>
<keyword evidence="2" id="KW-1185">Reference proteome</keyword>
<name>A0ABV9KID3_9RHOB</name>
<dbReference type="RefSeq" id="WP_380717815.1">
    <property type="nucleotide sequence ID" value="NZ_JBHSGI010000009.1"/>
</dbReference>
<dbReference type="PANTHER" id="PTHR30050:SF5">
    <property type="entry name" value="DNAA REGULATORY INACTIVATOR HDA"/>
    <property type="match status" value="1"/>
</dbReference>
<comment type="caution">
    <text evidence="1">The sequence shown here is derived from an EMBL/GenBank/DDBJ whole genome shotgun (WGS) entry which is preliminary data.</text>
</comment>
<dbReference type="PANTHER" id="PTHR30050">
    <property type="entry name" value="CHROMOSOMAL REPLICATION INITIATOR PROTEIN DNAA"/>
    <property type="match status" value="1"/>
</dbReference>